<evidence type="ECO:0000313" key="2">
    <source>
        <dbReference type="Proteomes" id="UP000218890"/>
    </source>
</evidence>
<organism evidence="1 2">
    <name type="scientific">Halorhodospira halochloris</name>
    <name type="common">Ectothiorhodospira halochloris</name>
    <dbReference type="NCBI Taxonomy" id="1052"/>
    <lineage>
        <taxon>Bacteria</taxon>
        <taxon>Pseudomonadati</taxon>
        <taxon>Pseudomonadota</taxon>
        <taxon>Gammaproteobacteria</taxon>
        <taxon>Chromatiales</taxon>
        <taxon>Ectothiorhodospiraceae</taxon>
        <taxon>Halorhodospira</taxon>
    </lineage>
</organism>
<keyword evidence="2" id="KW-1185">Reference proteome</keyword>
<dbReference type="AlphaFoldDB" id="A0A2Z6F019"/>
<name>A0A2Z6F019_HALHR</name>
<dbReference type="EMBL" id="AP017372">
    <property type="protein sequence ID" value="BBE11134.1"/>
    <property type="molecule type" value="Genomic_DNA"/>
</dbReference>
<proteinExistence type="predicted"/>
<reference evidence="1" key="1">
    <citation type="submission" date="2016-02" db="EMBL/GenBank/DDBJ databases">
        <title>Halorhodospira halochloris DSM-1059 complete genome, version 2.</title>
        <authorList>
            <person name="Tsukatani Y."/>
        </authorList>
    </citation>
    <scope>NUCLEOTIDE SEQUENCE</scope>
    <source>
        <strain evidence="1">DSM 1059</strain>
    </source>
</reference>
<evidence type="ECO:0000313" key="1">
    <source>
        <dbReference type="EMBL" id="BBE11134.1"/>
    </source>
</evidence>
<dbReference type="Proteomes" id="UP000218890">
    <property type="component" value="Chromosome"/>
</dbReference>
<accession>A0A2Z6F019</accession>
<gene>
    <name evidence="1" type="ORF">HH1059_19620</name>
</gene>
<protein>
    <submittedName>
        <fullName evidence="1">Uncharacterized protein</fullName>
    </submittedName>
</protein>
<dbReference type="KEGG" id="hhk:HH1059_19620"/>
<sequence>MLVPNLIRNMGGGFADQLQIAQGGIVSETTGHEIRLVEALGVGKHLTGEAIW</sequence>